<feature type="region of interest" description="Disordered" evidence="1">
    <location>
        <begin position="34"/>
        <end position="74"/>
    </location>
</feature>
<feature type="compositionally biased region" description="Low complexity" evidence="1">
    <location>
        <begin position="54"/>
        <end position="70"/>
    </location>
</feature>
<comment type="caution">
    <text evidence="3">The sequence shown here is derived from an EMBL/GenBank/DDBJ whole genome shotgun (WGS) entry which is preliminary data.</text>
</comment>
<dbReference type="RefSeq" id="WP_133231216.1">
    <property type="nucleotide sequence ID" value="NZ_SMRT01000009.1"/>
</dbReference>
<reference evidence="3 4" key="1">
    <citation type="submission" date="2019-03" db="EMBL/GenBank/DDBJ databases">
        <title>This is whole genome sequence of Paenibacillus sp MS74 strain.</title>
        <authorList>
            <person name="Trinh H.N."/>
        </authorList>
    </citation>
    <scope>NUCLEOTIDE SEQUENCE [LARGE SCALE GENOMIC DNA]</scope>
    <source>
        <strain evidence="3 4">MS74</strain>
    </source>
</reference>
<evidence type="ECO:0000313" key="3">
    <source>
        <dbReference type="EMBL" id="TDF95943.1"/>
    </source>
</evidence>
<dbReference type="EMBL" id="SMRT01000009">
    <property type="protein sequence ID" value="TDF95943.1"/>
    <property type="molecule type" value="Genomic_DNA"/>
</dbReference>
<keyword evidence="4" id="KW-1185">Reference proteome</keyword>
<feature type="signal peptide" evidence="2">
    <location>
        <begin position="1"/>
        <end position="34"/>
    </location>
</feature>
<proteinExistence type="predicted"/>
<evidence type="ECO:0000313" key="4">
    <source>
        <dbReference type="Proteomes" id="UP000295636"/>
    </source>
</evidence>
<evidence type="ECO:0000256" key="2">
    <source>
        <dbReference type="SAM" id="SignalP"/>
    </source>
</evidence>
<dbReference type="Proteomes" id="UP000295636">
    <property type="component" value="Unassembled WGS sequence"/>
</dbReference>
<dbReference type="OrthoDB" id="9787283at2"/>
<dbReference type="Gene3D" id="3.40.190.10">
    <property type="entry name" value="Periplasmic binding protein-like II"/>
    <property type="match status" value="2"/>
</dbReference>
<name>A0A4R5KK71_9BACL</name>
<evidence type="ECO:0000256" key="1">
    <source>
        <dbReference type="SAM" id="MobiDB-lite"/>
    </source>
</evidence>
<gene>
    <name evidence="3" type="ORF">E1757_19690</name>
</gene>
<dbReference type="PROSITE" id="PS51257">
    <property type="entry name" value="PROKAR_LIPOPROTEIN"/>
    <property type="match status" value="1"/>
</dbReference>
<keyword evidence="2" id="KW-0732">Signal</keyword>
<accession>A0A4R5KK71</accession>
<organism evidence="3 4">
    <name type="scientific">Paenibacillus piri</name>
    <dbReference type="NCBI Taxonomy" id="2547395"/>
    <lineage>
        <taxon>Bacteria</taxon>
        <taxon>Bacillati</taxon>
        <taxon>Bacillota</taxon>
        <taxon>Bacilli</taxon>
        <taxon>Bacillales</taxon>
        <taxon>Paenibacillaceae</taxon>
        <taxon>Paenibacillus</taxon>
    </lineage>
</organism>
<dbReference type="AlphaFoldDB" id="A0A4R5KK71"/>
<sequence>MNRMNRIDRMNRMNKGFSFSMVVALALLAGACSSGGSTSNPAPGEPPKKEEAAKSPQTAPAPGTPAAGNAKKPKLPLFDKPVELSWFVELDARVSATKKNYSEVEAFKLLEKETGVKINFKHPPSGMVNEQFNLMIASGDLTDIMTSSWASYPGGPEKALNDGVILPLNELIDKYAPNFKQFLNDHPDIKKEIVTDSGTIYSFPLVRSENWLRYVFGFQLRQDWLEQLGLKVPETIDDWYTVLKAFKEKNPGGKGVIPFGNQTTKPNFSDLPLAYFMSAWGNTYGFYQVDGKVKFGPADPEYKQFLETMNKWYKEGLIDPDFAATDAKQFDAKVTGHKIAAWGALLNGGMGRLMDLMKDDPSFKIVGAPMPKAKDGKNYNFHKDASRAYTGSGNAVSGKSKKSAEAVAWMDAAGWSEWGHNIMNFGIEGVSYNWENGYPKYTDKVLKDPNLPVVNALNQYAFSSGSGRFFDQDARYFEQVLSYPQQKEASVLWAKASTDRQLPPVTPTPAESTKLASIINEVYTYTDSMFVKFINGTEPLSNFDAYIARLKQMKIDEAIQINQAALERYKKR</sequence>
<protein>
    <submittedName>
        <fullName evidence="3">Extracellular solute-binding protein</fullName>
    </submittedName>
</protein>
<dbReference type="SUPFAM" id="SSF53850">
    <property type="entry name" value="Periplasmic binding protein-like II"/>
    <property type="match status" value="1"/>
</dbReference>
<feature type="chain" id="PRO_5038709923" evidence="2">
    <location>
        <begin position="35"/>
        <end position="572"/>
    </location>
</feature>